<feature type="region of interest" description="Disordered" evidence="1">
    <location>
        <begin position="67"/>
        <end position="87"/>
    </location>
</feature>
<sequence length="197" mass="21096">MDRTDSSLTLAHPRFAEALRALGLDVEVRRFPDAVRTAAQAADAIGCAPSEIVKSLIFTAWGSHCASEDERGEDERGEGVRGEGVRGEGVRGEGVRVLVLMDGSSRVDVELVRKELGASVVERAKPEVVRETTGYAIGGVPPFGHRTRTTVLADRGLLDHPVVWAAAGTPHTVFPMDPRTLIAHAGGRVVDVRERTA</sequence>
<dbReference type="Pfam" id="PF04073">
    <property type="entry name" value="tRNA_edit"/>
    <property type="match status" value="1"/>
</dbReference>
<evidence type="ECO:0000313" key="3">
    <source>
        <dbReference type="EMBL" id="MFC5024757.1"/>
    </source>
</evidence>
<comment type="caution">
    <text evidence="3">The sequence shown here is derived from an EMBL/GenBank/DDBJ whole genome shotgun (WGS) entry which is preliminary data.</text>
</comment>
<gene>
    <name evidence="3" type="ORF">ACFPM3_21770</name>
</gene>
<reference evidence="4" key="1">
    <citation type="journal article" date="2019" name="Int. J. Syst. Evol. Microbiol.">
        <title>The Global Catalogue of Microorganisms (GCM) 10K type strain sequencing project: providing services to taxonomists for standard genome sequencing and annotation.</title>
        <authorList>
            <consortium name="The Broad Institute Genomics Platform"/>
            <consortium name="The Broad Institute Genome Sequencing Center for Infectious Disease"/>
            <person name="Wu L."/>
            <person name="Ma J."/>
        </authorList>
    </citation>
    <scope>NUCLEOTIDE SEQUENCE [LARGE SCALE GENOMIC DNA]</scope>
    <source>
        <strain evidence="4">CGMCC 4.1648</strain>
    </source>
</reference>
<evidence type="ECO:0000259" key="2">
    <source>
        <dbReference type="Pfam" id="PF04073"/>
    </source>
</evidence>
<dbReference type="PANTHER" id="PTHR30411:SF1">
    <property type="entry name" value="CYTOPLASMIC PROTEIN"/>
    <property type="match status" value="1"/>
</dbReference>
<dbReference type="InterPro" id="IPR036754">
    <property type="entry name" value="YbaK/aa-tRNA-synt-asso_dom_sf"/>
</dbReference>
<dbReference type="PANTHER" id="PTHR30411">
    <property type="entry name" value="CYTOPLASMIC PROTEIN"/>
    <property type="match status" value="1"/>
</dbReference>
<evidence type="ECO:0000256" key="1">
    <source>
        <dbReference type="SAM" id="MobiDB-lite"/>
    </source>
</evidence>
<evidence type="ECO:0000313" key="4">
    <source>
        <dbReference type="Proteomes" id="UP001595829"/>
    </source>
</evidence>
<proteinExistence type="predicted"/>
<dbReference type="Proteomes" id="UP001595829">
    <property type="component" value="Unassembled WGS sequence"/>
</dbReference>
<accession>A0ABV9XMJ8</accession>
<dbReference type="Gene3D" id="3.90.960.10">
    <property type="entry name" value="YbaK/aminoacyl-tRNA synthetase-associated domain"/>
    <property type="match status" value="1"/>
</dbReference>
<dbReference type="InterPro" id="IPR007214">
    <property type="entry name" value="YbaK/aa-tRNA-synth-assoc-dom"/>
</dbReference>
<keyword evidence="4" id="KW-1185">Reference proteome</keyword>
<organism evidence="3 4">
    <name type="scientific">Streptomyces coeruleoprunus</name>
    <dbReference type="NCBI Taxonomy" id="285563"/>
    <lineage>
        <taxon>Bacteria</taxon>
        <taxon>Bacillati</taxon>
        <taxon>Actinomycetota</taxon>
        <taxon>Actinomycetes</taxon>
        <taxon>Kitasatosporales</taxon>
        <taxon>Streptomycetaceae</taxon>
        <taxon>Streptomyces</taxon>
    </lineage>
</organism>
<dbReference type="EMBL" id="JBHSJD010000017">
    <property type="protein sequence ID" value="MFC5024757.1"/>
    <property type="molecule type" value="Genomic_DNA"/>
</dbReference>
<protein>
    <submittedName>
        <fullName evidence="3">YbaK/EbsC family protein</fullName>
    </submittedName>
</protein>
<feature type="domain" description="YbaK/aminoacyl-tRNA synthetase-associated" evidence="2">
    <location>
        <begin position="94"/>
        <end position="181"/>
    </location>
</feature>
<name>A0ABV9XMJ8_9ACTN</name>
<dbReference type="CDD" id="cd04333">
    <property type="entry name" value="ProX_deacylase"/>
    <property type="match status" value="1"/>
</dbReference>
<dbReference type="SUPFAM" id="SSF55826">
    <property type="entry name" value="YbaK/ProRS associated domain"/>
    <property type="match status" value="1"/>
</dbReference>
<dbReference type="RefSeq" id="WP_380839893.1">
    <property type="nucleotide sequence ID" value="NZ_JBHMCZ010000003.1"/>
</dbReference>